<keyword evidence="3" id="KW-0813">Transport</keyword>
<dbReference type="Gene3D" id="1.20.1250.20">
    <property type="entry name" value="MFS general substrate transporter like domains"/>
    <property type="match status" value="1"/>
</dbReference>
<feature type="transmembrane region" description="Helical" evidence="9">
    <location>
        <begin position="102"/>
        <end position="121"/>
    </location>
</feature>
<dbReference type="AlphaFoldDB" id="A0A0A3XVK8"/>
<evidence type="ECO:0000256" key="1">
    <source>
        <dbReference type="ARBA" id="ARBA00004651"/>
    </source>
</evidence>
<dbReference type="EMBL" id="JRPN01000018">
    <property type="protein sequence ID" value="KGT77196.1"/>
    <property type="molecule type" value="Genomic_DNA"/>
</dbReference>
<dbReference type="eggNOG" id="COG0477">
    <property type="taxonomic scope" value="Bacteria"/>
</dbReference>
<comment type="caution">
    <text evidence="11">The sequence shown here is derived from an EMBL/GenBank/DDBJ whole genome shotgun (WGS) entry which is preliminary data.</text>
</comment>
<evidence type="ECO:0000256" key="5">
    <source>
        <dbReference type="ARBA" id="ARBA00022692"/>
    </source>
</evidence>
<evidence type="ECO:0000256" key="3">
    <source>
        <dbReference type="ARBA" id="ARBA00022448"/>
    </source>
</evidence>
<dbReference type="Gene3D" id="1.20.1720.10">
    <property type="entry name" value="Multidrug resistance protein D"/>
    <property type="match status" value="1"/>
</dbReference>
<evidence type="ECO:0000256" key="8">
    <source>
        <dbReference type="SAM" id="MobiDB-lite"/>
    </source>
</evidence>
<evidence type="ECO:0000256" key="4">
    <source>
        <dbReference type="ARBA" id="ARBA00022475"/>
    </source>
</evidence>
<evidence type="ECO:0000256" key="2">
    <source>
        <dbReference type="ARBA" id="ARBA00008537"/>
    </source>
</evidence>
<gene>
    <name evidence="11" type="ORF">MA20_21555</name>
</gene>
<evidence type="ECO:0000256" key="6">
    <source>
        <dbReference type="ARBA" id="ARBA00022989"/>
    </source>
</evidence>
<keyword evidence="5 9" id="KW-0812">Transmembrane</keyword>
<dbReference type="Proteomes" id="UP000030377">
    <property type="component" value="Unassembled WGS sequence"/>
</dbReference>
<dbReference type="GO" id="GO:0022857">
    <property type="term" value="F:transmembrane transporter activity"/>
    <property type="evidence" value="ECO:0007669"/>
    <property type="project" value="InterPro"/>
</dbReference>
<dbReference type="CDD" id="cd17503">
    <property type="entry name" value="MFS_LmrB_MDR_like"/>
    <property type="match status" value="1"/>
</dbReference>
<comment type="similarity">
    <text evidence="2">Belongs to the major facilitator superfamily. EmrB family.</text>
</comment>
<dbReference type="Pfam" id="PF07690">
    <property type="entry name" value="MFS_1"/>
    <property type="match status" value="1"/>
</dbReference>
<dbReference type="NCBIfam" id="TIGR00711">
    <property type="entry name" value="efflux_EmrB"/>
    <property type="match status" value="1"/>
</dbReference>
<feature type="transmembrane region" description="Helical" evidence="9">
    <location>
        <begin position="328"/>
        <end position="345"/>
    </location>
</feature>
<keyword evidence="6 9" id="KW-1133">Transmembrane helix</keyword>
<reference evidence="11 12" key="1">
    <citation type="submission" date="2014-09" db="EMBL/GenBank/DDBJ databases">
        <title>Draft genome of Bradyrhizobium japonicum Is-34.</title>
        <authorList>
            <person name="Tsurumaru H."/>
            <person name="Yamakawa T."/>
            <person name="Hashimoto S."/>
            <person name="Okizaki K."/>
            <person name="Kanesaki Y."/>
            <person name="Yoshikawa H."/>
            <person name="Yajima S."/>
        </authorList>
    </citation>
    <scope>NUCLEOTIDE SEQUENCE [LARGE SCALE GENOMIC DNA]</scope>
    <source>
        <strain evidence="11 12">Is-34</strain>
    </source>
</reference>
<dbReference type="PANTHER" id="PTHR42718:SF9">
    <property type="entry name" value="MAJOR FACILITATOR SUPERFAMILY MULTIDRUG TRANSPORTER MFSC"/>
    <property type="match status" value="1"/>
</dbReference>
<comment type="subcellular location">
    <subcellularLocation>
        <location evidence="1">Cell membrane</location>
        <topology evidence="1">Multi-pass membrane protein</topology>
    </subcellularLocation>
</comment>
<keyword evidence="4" id="KW-1003">Cell membrane</keyword>
<evidence type="ECO:0000256" key="9">
    <source>
        <dbReference type="SAM" id="Phobius"/>
    </source>
</evidence>
<feature type="transmembrane region" description="Helical" evidence="9">
    <location>
        <begin position="504"/>
        <end position="527"/>
    </location>
</feature>
<organism evidence="11 12">
    <name type="scientific">Bradyrhizobium japonicum</name>
    <dbReference type="NCBI Taxonomy" id="375"/>
    <lineage>
        <taxon>Bacteria</taxon>
        <taxon>Pseudomonadati</taxon>
        <taxon>Pseudomonadota</taxon>
        <taxon>Alphaproteobacteria</taxon>
        <taxon>Hyphomicrobiales</taxon>
        <taxon>Nitrobacteraceae</taxon>
        <taxon>Bradyrhizobium</taxon>
    </lineage>
</organism>
<accession>A0A0A3XVK8</accession>
<evidence type="ECO:0000313" key="11">
    <source>
        <dbReference type="EMBL" id="KGT77196.1"/>
    </source>
</evidence>
<protein>
    <submittedName>
        <fullName evidence="11">DSBA oxidoreductase</fullName>
    </submittedName>
</protein>
<feature type="transmembrane region" description="Helical" evidence="9">
    <location>
        <begin position="31"/>
        <end position="53"/>
    </location>
</feature>
<dbReference type="InterPro" id="IPR011701">
    <property type="entry name" value="MFS"/>
</dbReference>
<keyword evidence="7 9" id="KW-0472">Membrane</keyword>
<dbReference type="InterPro" id="IPR004638">
    <property type="entry name" value="EmrB-like"/>
</dbReference>
<feature type="transmembrane region" description="Helical" evidence="9">
    <location>
        <begin position="161"/>
        <end position="182"/>
    </location>
</feature>
<feature type="domain" description="Major facilitator superfamily (MFS) profile" evidence="10">
    <location>
        <begin position="36"/>
        <end position="533"/>
    </location>
</feature>
<feature type="transmembrane region" description="Helical" evidence="9">
    <location>
        <begin position="222"/>
        <end position="242"/>
    </location>
</feature>
<dbReference type="FunFam" id="1.20.1720.10:FF:000016">
    <property type="entry name" value="EmrB/QacA family drug resistance transporter"/>
    <property type="match status" value="1"/>
</dbReference>
<feature type="compositionally biased region" description="Low complexity" evidence="8">
    <location>
        <begin position="8"/>
        <end position="25"/>
    </location>
</feature>
<dbReference type="PANTHER" id="PTHR42718">
    <property type="entry name" value="MAJOR FACILITATOR SUPERFAMILY MULTIDRUG TRANSPORTER MFSC"/>
    <property type="match status" value="1"/>
</dbReference>
<feature type="transmembrane region" description="Helical" evidence="9">
    <location>
        <begin position="292"/>
        <end position="316"/>
    </location>
</feature>
<evidence type="ECO:0000313" key="12">
    <source>
        <dbReference type="Proteomes" id="UP000030377"/>
    </source>
</evidence>
<feature type="transmembrane region" description="Helical" evidence="9">
    <location>
        <begin position="357"/>
        <end position="374"/>
    </location>
</feature>
<dbReference type="PROSITE" id="PS50850">
    <property type="entry name" value="MFS"/>
    <property type="match status" value="1"/>
</dbReference>
<feature type="transmembrane region" description="Helical" evidence="9">
    <location>
        <begin position="127"/>
        <end position="149"/>
    </location>
</feature>
<feature type="transmembrane region" description="Helical" evidence="9">
    <location>
        <begin position="188"/>
        <end position="210"/>
    </location>
</feature>
<dbReference type="SUPFAM" id="SSF103473">
    <property type="entry name" value="MFS general substrate transporter"/>
    <property type="match status" value="1"/>
</dbReference>
<dbReference type="STRING" id="375.BKD09_RS06190"/>
<sequence>MSNSLTISTPAPATPAATPDRAASDPNRASATVWIAVFAAMIGAFMAILNIQITNASLLNIEGGIGTGADNGSWISTSYLIGEIIVIPLTDYLSRVFSFRNIMLSFATLFAAFSVACAFTHDLPSMIAMRGLQGFFGGVLIPMAFTLVFTKLPKGQQPIGLAMFSLAVTFAPAIGPTIGGYLTENYGWQTIFFVNVLPTAVMVTILFFTLERQPMNLGLLREGDWFGIATMAVGLASLQAVLEEGNKDDWFGSPFIVRLAIIAAVSLSLFIYNELVVEKPLLRLRLLTQWNFGVGTIAAVFLGFALFGSVYLLPAYLGQVQGYNAEQIGNVLAWTGLPQLLLIPLVPKLMQRFDARYIAAVGLLLFAASSFLNIEMSLDYSGDQFFIPNVVRAVGQALTLAPLSALSLGSVAPQDAPAASGISNMMRNLGGAIGTAVLATIVTKREQFHSNIIGHSVTLGREEVRARIAQMTNYFIAHGVPDPNAAREQAIIALGKMVKRQALVMGYSDTFAVIGVVLVLAAIAVLLTRRLKAAAGGGGAH</sequence>
<name>A0A0A3XVK8_BRAJP</name>
<evidence type="ECO:0000259" key="10">
    <source>
        <dbReference type="PROSITE" id="PS50850"/>
    </source>
</evidence>
<proteinExistence type="inferred from homology"/>
<dbReference type="RefSeq" id="WP_041956816.1">
    <property type="nucleotide sequence ID" value="NZ_CP081350.1"/>
</dbReference>
<dbReference type="InterPro" id="IPR036259">
    <property type="entry name" value="MFS_trans_sf"/>
</dbReference>
<dbReference type="InterPro" id="IPR020846">
    <property type="entry name" value="MFS_dom"/>
</dbReference>
<feature type="transmembrane region" description="Helical" evidence="9">
    <location>
        <begin position="254"/>
        <end position="272"/>
    </location>
</feature>
<feature type="region of interest" description="Disordered" evidence="8">
    <location>
        <begin position="1"/>
        <end position="25"/>
    </location>
</feature>
<evidence type="ECO:0000256" key="7">
    <source>
        <dbReference type="ARBA" id="ARBA00023136"/>
    </source>
</evidence>
<dbReference type="GO" id="GO:0005886">
    <property type="term" value="C:plasma membrane"/>
    <property type="evidence" value="ECO:0007669"/>
    <property type="project" value="UniProtKB-SubCell"/>
</dbReference>